<protein>
    <submittedName>
        <fullName evidence="2">Uncharacterized protein</fullName>
    </submittedName>
</protein>
<dbReference type="EMBL" id="HBUF01546569">
    <property type="protein sequence ID" value="CAG6757213.1"/>
    <property type="molecule type" value="Transcribed_RNA"/>
</dbReference>
<name>A0A8D9EKC8_9HEMI</name>
<organism evidence="2">
    <name type="scientific">Cacopsylla melanoneura</name>
    <dbReference type="NCBI Taxonomy" id="428564"/>
    <lineage>
        <taxon>Eukaryota</taxon>
        <taxon>Metazoa</taxon>
        <taxon>Ecdysozoa</taxon>
        <taxon>Arthropoda</taxon>
        <taxon>Hexapoda</taxon>
        <taxon>Insecta</taxon>
        <taxon>Pterygota</taxon>
        <taxon>Neoptera</taxon>
        <taxon>Paraneoptera</taxon>
        <taxon>Hemiptera</taxon>
        <taxon>Sternorrhyncha</taxon>
        <taxon>Psylloidea</taxon>
        <taxon>Psyllidae</taxon>
        <taxon>Psyllinae</taxon>
        <taxon>Cacopsylla</taxon>
    </lineage>
</organism>
<feature type="region of interest" description="Disordered" evidence="1">
    <location>
        <begin position="70"/>
        <end position="109"/>
    </location>
</feature>
<evidence type="ECO:0000256" key="1">
    <source>
        <dbReference type="SAM" id="MobiDB-lite"/>
    </source>
</evidence>
<proteinExistence type="predicted"/>
<sequence>MPRNFCPFFFFQARQKHFCKFCYSLVSQLPRHLKTIHKTENEVNFMKVLTPGRKRARLVQLRKEGDSASEQLIINGRGPTRDNADSTSEQLIINGRGPTRDNADANRTT</sequence>
<feature type="compositionally biased region" description="Basic and acidic residues" evidence="1">
    <location>
        <begin position="98"/>
        <end position="109"/>
    </location>
</feature>
<accession>A0A8D9EKC8</accession>
<dbReference type="AlphaFoldDB" id="A0A8D9EKC8"/>
<evidence type="ECO:0000313" key="2">
    <source>
        <dbReference type="EMBL" id="CAG6757213.1"/>
    </source>
</evidence>
<reference evidence="2" key="1">
    <citation type="submission" date="2021-05" db="EMBL/GenBank/DDBJ databases">
        <authorList>
            <person name="Alioto T."/>
            <person name="Alioto T."/>
            <person name="Gomez Garrido J."/>
        </authorList>
    </citation>
    <scope>NUCLEOTIDE SEQUENCE</scope>
</reference>